<dbReference type="CDD" id="cd05233">
    <property type="entry name" value="SDR_c"/>
    <property type="match status" value="1"/>
</dbReference>
<comment type="similarity">
    <text evidence="1">Belongs to the short-chain dehydrogenases/reductases (SDR) family.</text>
</comment>
<keyword evidence="7" id="KW-1185">Reference proteome</keyword>
<dbReference type="PANTHER" id="PTHR43180:SF28">
    <property type="entry name" value="NAD(P)-BINDING ROSSMANN-FOLD SUPERFAMILY PROTEIN"/>
    <property type="match status" value="1"/>
</dbReference>
<proteinExistence type="inferred from homology"/>
<evidence type="ECO:0000256" key="1">
    <source>
        <dbReference type="ARBA" id="ARBA00006484"/>
    </source>
</evidence>
<evidence type="ECO:0000256" key="3">
    <source>
        <dbReference type="ARBA" id="ARBA00023027"/>
    </source>
</evidence>
<accession>A0A1X1U8M4</accession>
<dbReference type="GO" id="GO:0016491">
    <property type="term" value="F:oxidoreductase activity"/>
    <property type="evidence" value="ECO:0007669"/>
    <property type="project" value="UniProtKB-KW"/>
</dbReference>
<dbReference type="PANTHER" id="PTHR43180">
    <property type="entry name" value="3-OXOACYL-(ACYL-CARRIER-PROTEIN) REDUCTASE (AFU_ORTHOLOGUE AFUA_6G11210)"/>
    <property type="match status" value="1"/>
</dbReference>
<gene>
    <name evidence="6" type="ORF">AWC05_20775</name>
</gene>
<comment type="caution">
    <text evidence="6">The sequence shown here is derived from an EMBL/GenBank/DDBJ whole genome shotgun (WGS) entry which is preliminary data.</text>
</comment>
<dbReference type="InterPro" id="IPR020904">
    <property type="entry name" value="Sc_DH/Rdtase_CS"/>
</dbReference>
<dbReference type="PRINTS" id="PR00081">
    <property type="entry name" value="GDHRDH"/>
</dbReference>
<keyword evidence="2" id="KW-0560">Oxidoreductase</keyword>
<dbReference type="Pfam" id="PF13561">
    <property type="entry name" value="adh_short_C2"/>
    <property type="match status" value="1"/>
</dbReference>
<dbReference type="GO" id="GO:0008202">
    <property type="term" value="P:steroid metabolic process"/>
    <property type="evidence" value="ECO:0007669"/>
    <property type="project" value="UniProtKB-KW"/>
</dbReference>
<reference evidence="6 7" key="1">
    <citation type="submission" date="2016-01" db="EMBL/GenBank/DDBJ databases">
        <title>The new phylogeny of the genus Mycobacterium.</title>
        <authorList>
            <person name="Tarcisio F."/>
            <person name="Conor M."/>
            <person name="Antonella G."/>
            <person name="Elisabetta G."/>
            <person name="Giulia F.S."/>
            <person name="Sara T."/>
            <person name="Anna F."/>
            <person name="Clotilde B."/>
            <person name="Roberto B."/>
            <person name="Veronica D.S."/>
            <person name="Fabio R."/>
            <person name="Monica P."/>
            <person name="Olivier J."/>
            <person name="Enrico T."/>
            <person name="Nicola S."/>
        </authorList>
    </citation>
    <scope>NUCLEOTIDE SEQUENCE [LARGE SCALE GENOMIC DNA]</scope>
    <source>
        <strain evidence="6 7">DSM 44852</strain>
    </source>
</reference>
<protein>
    <submittedName>
        <fullName evidence="6">Short-chain dehydrogenase</fullName>
    </submittedName>
</protein>
<keyword evidence="4" id="KW-0443">Lipid metabolism</keyword>
<name>A0A1X1U8M4_MYCFL</name>
<dbReference type="InterPro" id="IPR002347">
    <property type="entry name" value="SDR_fam"/>
</dbReference>
<evidence type="ECO:0000313" key="6">
    <source>
        <dbReference type="EMBL" id="ORV53174.1"/>
    </source>
</evidence>
<dbReference type="AlphaFoldDB" id="A0A1X1U8M4"/>
<keyword evidence="3" id="KW-0520">NAD</keyword>
<dbReference type="Gene3D" id="3.40.50.720">
    <property type="entry name" value="NAD(P)-binding Rossmann-like Domain"/>
    <property type="match status" value="1"/>
</dbReference>
<evidence type="ECO:0000256" key="4">
    <source>
        <dbReference type="ARBA" id="ARBA00023098"/>
    </source>
</evidence>
<keyword evidence="5" id="KW-0753">Steroid metabolism</keyword>
<dbReference type="PRINTS" id="PR00080">
    <property type="entry name" value="SDRFAMILY"/>
</dbReference>
<dbReference type="PROSITE" id="PS00061">
    <property type="entry name" value="ADH_SHORT"/>
    <property type="match status" value="1"/>
</dbReference>
<dbReference type="Proteomes" id="UP000193010">
    <property type="component" value="Unassembled WGS sequence"/>
</dbReference>
<sequence>MPGRLDGKVAIITGAGSGMGAATAELFYREGAKVVLADISGEQDRLAKYLGDNAISVQTDVSKAADVETMVETAVTTFGKLDVLFNNAGIDGKLALTGDYALEDWDQVLAVNLTGPFLGMRYGIPVMLKGGGGSIISTASIAANVAFPKMSAYCASKGGVVMLTKNAAVEYATQGIRANVILPGVIDTGMSKSLPEALIQGVKSATPQGRIAGADEIATVALFLASDESSFITGQAIAVDGGYTAV</sequence>
<dbReference type="NCBIfam" id="NF005559">
    <property type="entry name" value="PRK07231.1"/>
    <property type="match status" value="1"/>
</dbReference>
<organism evidence="6 7">
    <name type="scientific">Mycobacterium florentinum</name>
    <dbReference type="NCBI Taxonomy" id="292462"/>
    <lineage>
        <taxon>Bacteria</taxon>
        <taxon>Bacillati</taxon>
        <taxon>Actinomycetota</taxon>
        <taxon>Actinomycetes</taxon>
        <taxon>Mycobacteriales</taxon>
        <taxon>Mycobacteriaceae</taxon>
        <taxon>Mycobacterium</taxon>
        <taxon>Mycobacterium simiae complex</taxon>
    </lineage>
</organism>
<dbReference type="SUPFAM" id="SSF51735">
    <property type="entry name" value="NAD(P)-binding Rossmann-fold domains"/>
    <property type="match status" value="1"/>
</dbReference>
<dbReference type="InterPro" id="IPR036291">
    <property type="entry name" value="NAD(P)-bd_dom_sf"/>
</dbReference>
<dbReference type="FunFam" id="3.40.50.720:FF:000084">
    <property type="entry name" value="Short-chain dehydrogenase reductase"/>
    <property type="match status" value="1"/>
</dbReference>
<dbReference type="OrthoDB" id="7064009at2"/>
<evidence type="ECO:0000256" key="2">
    <source>
        <dbReference type="ARBA" id="ARBA00023002"/>
    </source>
</evidence>
<evidence type="ECO:0000313" key="7">
    <source>
        <dbReference type="Proteomes" id="UP000193010"/>
    </source>
</evidence>
<dbReference type="STRING" id="292462.AWC05_20775"/>
<evidence type="ECO:0000256" key="5">
    <source>
        <dbReference type="ARBA" id="ARBA00023221"/>
    </source>
</evidence>
<dbReference type="EMBL" id="LQOV01000014">
    <property type="protein sequence ID" value="ORV53174.1"/>
    <property type="molecule type" value="Genomic_DNA"/>
</dbReference>